<dbReference type="InParanoid" id="A0A7J7BVI2"/>
<feature type="compositionally biased region" description="Basic and acidic residues" evidence="1">
    <location>
        <begin position="68"/>
        <end position="77"/>
    </location>
</feature>
<dbReference type="PANTHER" id="PTHR33494">
    <property type="entry name" value="OS02G0793800 PROTEIN"/>
    <property type="match status" value="1"/>
</dbReference>
<dbReference type="AlphaFoldDB" id="A0A7J7BVI2"/>
<evidence type="ECO:0000313" key="3">
    <source>
        <dbReference type="Proteomes" id="UP000593562"/>
    </source>
</evidence>
<comment type="caution">
    <text evidence="2">The sequence shown here is derived from an EMBL/GenBank/DDBJ whole genome shotgun (WGS) entry which is preliminary data.</text>
</comment>
<organism evidence="2 3">
    <name type="scientific">Tripterygium wilfordii</name>
    <name type="common">Thunder God vine</name>
    <dbReference type="NCBI Taxonomy" id="458696"/>
    <lineage>
        <taxon>Eukaryota</taxon>
        <taxon>Viridiplantae</taxon>
        <taxon>Streptophyta</taxon>
        <taxon>Embryophyta</taxon>
        <taxon>Tracheophyta</taxon>
        <taxon>Spermatophyta</taxon>
        <taxon>Magnoliopsida</taxon>
        <taxon>eudicotyledons</taxon>
        <taxon>Gunneridae</taxon>
        <taxon>Pentapetalae</taxon>
        <taxon>rosids</taxon>
        <taxon>fabids</taxon>
        <taxon>Celastrales</taxon>
        <taxon>Celastraceae</taxon>
        <taxon>Tripterygium</taxon>
    </lineage>
</organism>
<evidence type="ECO:0000256" key="1">
    <source>
        <dbReference type="SAM" id="MobiDB-lite"/>
    </source>
</evidence>
<evidence type="ECO:0000313" key="2">
    <source>
        <dbReference type="EMBL" id="KAF5725893.1"/>
    </source>
</evidence>
<dbReference type="PANTHER" id="PTHR33494:SF27">
    <property type="entry name" value="ATP-DEPENDENT DNA HELICASE"/>
    <property type="match status" value="1"/>
</dbReference>
<reference evidence="2 3" key="1">
    <citation type="journal article" date="2020" name="Nat. Commun.">
        <title>Genome of Tripterygium wilfordii and identification of cytochrome P450 involved in triptolide biosynthesis.</title>
        <authorList>
            <person name="Tu L."/>
            <person name="Su P."/>
            <person name="Zhang Z."/>
            <person name="Gao L."/>
            <person name="Wang J."/>
            <person name="Hu T."/>
            <person name="Zhou J."/>
            <person name="Zhang Y."/>
            <person name="Zhao Y."/>
            <person name="Liu Y."/>
            <person name="Song Y."/>
            <person name="Tong Y."/>
            <person name="Lu Y."/>
            <person name="Yang J."/>
            <person name="Xu C."/>
            <person name="Jia M."/>
            <person name="Peters R.J."/>
            <person name="Huang L."/>
            <person name="Gao W."/>
        </authorList>
    </citation>
    <scope>NUCLEOTIDE SEQUENCE [LARGE SCALE GENOMIC DNA]</scope>
    <source>
        <strain evidence="3">cv. XIE 37</strain>
        <tissue evidence="2">Leaf</tissue>
    </source>
</reference>
<sequence>MLEDIAQYLFSDGPLTPPSYEKCLMSRVNSLCCRLQKDPSLAQSSQLNGASCIEEPIEKADVQLNHGDMKASEKGVKDVSPSKQTSAMSRKDSFGHLLLHLPRIASLPKFLFNISEEDGEGQAIWSKR</sequence>
<keyword evidence="3" id="KW-1185">Reference proteome</keyword>
<accession>A0A7J7BVI2</accession>
<name>A0A7J7BVI2_TRIWF</name>
<dbReference type="EMBL" id="JAAARO010000023">
    <property type="protein sequence ID" value="KAF5725893.1"/>
    <property type="molecule type" value="Genomic_DNA"/>
</dbReference>
<protein>
    <submittedName>
        <fullName evidence="2">Uncharacterized protein</fullName>
    </submittedName>
</protein>
<gene>
    <name evidence="2" type="ORF">HS088_TW23G00625</name>
</gene>
<dbReference type="Proteomes" id="UP000593562">
    <property type="component" value="Unassembled WGS sequence"/>
</dbReference>
<feature type="region of interest" description="Disordered" evidence="1">
    <location>
        <begin position="68"/>
        <end position="89"/>
    </location>
</feature>
<proteinExistence type="predicted"/>